<evidence type="ECO:0000259" key="4">
    <source>
        <dbReference type="PROSITE" id="PS51186"/>
    </source>
</evidence>
<dbReference type="SUPFAM" id="SSF55729">
    <property type="entry name" value="Acyl-CoA N-acyltransferases (Nat)"/>
    <property type="match status" value="1"/>
</dbReference>
<evidence type="ECO:0000256" key="2">
    <source>
        <dbReference type="ARBA" id="ARBA00023315"/>
    </source>
</evidence>
<dbReference type="InterPro" id="IPR013653">
    <property type="entry name" value="GCN5-like_dom"/>
</dbReference>
<keyword evidence="5" id="KW-0689">Ribosomal protein</keyword>
<feature type="region of interest" description="Disordered" evidence="3">
    <location>
        <begin position="1"/>
        <end position="62"/>
    </location>
</feature>
<sequence length="290" mass="30834">MSLLTDTGAAPDDAARTTATRTTTPASATTTTAPSADQQPSAASAKTAFPAPGSPATAAPEPDYSVLDNAAWSSLSGEHAHLAEGGDLVRRYPGDVSPFAAVRTWDDPRVWAAIIDLVGYDADFPAPPESVALPAGWVRGDLFAGVQLVETARLVGRPDEEAVVLGEADVPEMLDLVARAKPGPFLPRTHEMGRYVGIRRDGVLAAMAGERLRPAGWTEISAVATDERFRGQGLASRLVLDVVHHVRERGARAMMHAAANNTNAIRLYESLGFVVRRRNEFGMVHTPARP</sequence>
<dbReference type="InterPro" id="IPR000182">
    <property type="entry name" value="GNAT_dom"/>
</dbReference>
<dbReference type="CDD" id="cd04301">
    <property type="entry name" value="NAT_SF"/>
    <property type="match status" value="1"/>
</dbReference>
<evidence type="ECO:0000313" key="6">
    <source>
        <dbReference type="Proteomes" id="UP000540568"/>
    </source>
</evidence>
<keyword evidence="1" id="KW-0808">Transferase</keyword>
<dbReference type="PANTHER" id="PTHR43420">
    <property type="entry name" value="ACETYLTRANSFERASE"/>
    <property type="match status" value="1"/>
</dbReference>
<dbReference type="AlphaFoldDB" id="A0A7W3PDI2"/>
<dbReference type="GO" id="GO:0016747">
    <property type="term" value="F:acyltransferase activity, transferring groups other than amino-acyl groups"/>
    <property type="evidence" value="ECO:0007669"/>
    <property type="project" value="InterPro"/>
</dbReference>
<keyword evidence="5" id="KW-0687">Ribonucleoprotein</keyword>
<evidence type="ECO:0000313" key="5">
    <source>
        <dbReference type="EMBL" id="MBA8807554.1"/>
    </source>
</evidence>
<evidence type="ECO:0000256" key="3">
    <source>
        <dbReference type="SAM" id="MobiDB-lite"/>
    </source>
</evidence>
<reference evidence="5 6" key="1">
    <citation type="submission" date="2020-07" db="EMBL/GenBank/DDBJ databases">
        <title>Sequencing the genomes of 1000 actinobacteria strains.</title>
        <authorList>
            <person name="Klenk H.-P."/>
        </authorList>
    </citation>
    <scope>NUCLEOTIDE SEQUENCE [LARGE SCALE GENOMIC DNA]</scope>
    <source>
        <strain evidence="5 6">DSM 44121</strain>
    </source>
</reference>
<keyword evidence="2" id="KW-0012">Acyltransferase</keyword>
<dbReference type="Proteomes" id="UP000540568">
    <property type="component" value="Unassembled WGS sequence"/>
</dbReference>
<dbReference type="EMBL" id="JACGWV010000001">
    <property type="protein sequence ID" value="MBA8807554.1"/>
    <property type="molecule type" value="Genomic_DNA"/>
</dbReference>
<organism evidence="5 6">
    <name type="scientific">Promicromonospora sukumoe</name>
    <dbReference type="NCBI Taxonomy" id="88382"/>
    <lineage>
        <taxon>Bacteria</taxon>
        <taxon>Bacillati</taxon>
        <taxon>Actinomycetota</taxon>
        <taxon>Actinomycetes</taxon>
        <taxon>Micrococcales</taxon>
        <taxon>Promicromonosporaceae</taxon>
        <taxon>Promicromonospora</taxon>
    </lineage>
</organism>
<feature type="domain" description="N-acetyltransferase" evidence="4">
    <location>
        <begin position="160"/>
        <end position="290"/>
    </location>
</feature>
<keyword evidence="6" id="KW-1185">Reference proteome</keyword>
<dbReference type="InterPro" id="IPR016181">
    <property type="entry name" value="Acyl_CoA_acyltransferase"/>
</dbReference>
<evidence type="ECO:0000256" key="1">
    <source>
        <dbReference type="ARBA" id="ARBA00022679"/>
    </source>
</evidence>
<protein>
    <submittedName>
        <fullName evidence="5">Ribosomal protein S18 acetylase RimI-like enzyme</fullName>
    </submittedName>
</protein>
<dbReference type="PROSITE" id="PS51186">
    <property type="entry name" value="GNAT"/>
    <property type="match status" value="1"/>
</dbReference>
<proteinExistence type="predicted"/>
<accession>A0A7W3PDI2</accession>
<comment type="caution">
    <text evidence="5">The sequence shown here is derived from an EMBL/GenBank/DDBJ whole genome shotgun (WGS) entry which is preliminary data.</text>
</comment>
<gene>
    <name evidence="5" type="ORF">FHX71_001496</name>
</gene>
<dbReference type="Gene3D" id="3.40.630.30">
    <property type="match status" value="1"/>
</dbReference>
<dbReference type="PANTHER" id="PTHR43420:SF3">
    <property type="entry name" value="N-ACETYLTRANSFERASE DOMAIN-CONTAINING PROTEIN"/>
    <property type="match status" value="1"/>
</dbReference>
<name>A0A7W3PDI2_9MICO</name>
<feature type="compositionally biased region" description="Low complexity" evidence="3">
    <location>
        <begin position="1"/>
        <end position="45"/>
    </location>
</feature>
<dbReference type="InterPro" id="IPR050680">
    <property type="entry name" value="YpeA/RimI_acetyltransf"/>
</dbReference>
<dbReference type="GO" id="GO:0005840">
    <property type="term" value="C:ribosome"/>
    <property type="evidence" value="ECO:0007669"/>
    <property type="project" value="UniProtKB-KW"/>
</dbReference>
<dbReference type="Pfam" id="PF08445">
    <property type="entry name" value="FR47"/>
    <property type="match status" value="1"/>
</dbReference>